<dbReference type="Pfam" id="PF08240">
    <property type="entry name" value="ADH_N"/>
    <property type="match status" value="1"/>
</dbReference>
<dbReference type="GO" id="GO:0005739">
    <property type="term" value="C:mitochondrion"/>
    <property type="evidence" value="ECO:0007669"/>
    <property type="project" value="TreeGrafter"/>
</dbReference>
<dbReference type="RefSeq" id="XP_018005852.1">
    <property type="nucleotide sequence ID" value="XM_018144728.1"/>
</dbReference>
<dbReference type="InterPro" id="IPR013154">
    <property type="entry name" value="ADH-like_N"/>
</dbReference>
<dbReference type="VEuPathDB" id="FungiDB:AB675_457"/>
<organism evidence="2 3">
    <name type="scientific">Cyphellophora attinorum</name>
    <dbReference type="NCBI Taxonomy" id="1664694"/>
    <lineage>
        <taxon>Eukaryota</taxon>
        <taxon>Fungi</taxon>
        <taxon>Dikarya</taxon>
        <taxon>Ascomycota</taxon>
        <taxon>Pezizomycotina</taxon>
        <taxon>Eurotiomycetes</taxon>
        <taxon>Chaetothyriomycetidae</taxon>
        <taxon>Chaetothyriales</taxon>
        <taxon>Cyphellophoraceae</taxon>
        <taxon>Cyphellophora</taxon>
    </lineage>
</organism>
<dbReference type="Gene3D" id="3.90.180.10">
    <property type="entry name" value="Medium-chain alcohol dehydrogenases, catalytic domain"/>
    <property type="match status" value="1"/>
</dbReference>
<reference evidence="2 3" key="1">
    <citation type="submission" date="2015-06" db="EMBL/GenBank/DDBJ databases">
        <title>Draft genome of the ant-associated black yeast Phialophora attae CBS 131958.</title>
        <authorList>
            <person name="Moreno L.F."/>
            <person name="Stielow B.J."/>
            <person name="de Hoog S."/>
            <person name="Vicente V.A."/>
            <person name="Weiss V.A."/>
            <person name="de Vries M."/>
            <person name="Cruz L.M."/>
            <person name="Souza E.M."/>
        </authorList>
    </citation>
    <scope>NUCLEOTIDE SEQUENCE [LARGE SCALE GENOMIC DNA]</scope>
    <source>
        <strain evidence="2 3">CBS 131958</strain>
    </source>
</reference>
<dbReference type="InterPro" id="IPR011032">
    <property type="entry name" value="GroES-like_sf"/>
</dbReference>
<evidence type="ECO:0000313" key="2">
    <source>
        <dbReference type="EMBL" id="KPI45889.1"/>
    </source>
</evidence>
<dbReference type="Proteomes" id="UP000038010">
    <property type="component" value="Unassembled WGS sequence"/>
</dbReference>
<dbReference type="InterPro" id="IPR050700">
    <property type="entry name" value="YIM1/Zinc_Alcohol_DH_Fams"/>
</dbReference>
<dbReference type="PANTHER" id="PTHR11695:SF294">
    <property type="entry name" value="RETICULON-4-INTERACTING PROTEIN 1, MITOCHONDRIAL"/>
    <property type="match status" value="1"/>
</dbReference>
<dbReference type="SMART" id="SM00829">
    <property type="entry name" value="PKS_ER"/>
    <property type="match status" value="1"/>
</dbReference>
<gene>
    <name evidence="2" type="ORF">AB675_457</name>
</gene>
<dbReference type="GO" id="GO:0016491">
    <property type="term" value="F:oxidoreductase activity"/>
    <property type="evidence" value="ECO:0007669"/>
    <property type="project" value="InterPro"/>
</dbReference>
<dbReference type="AlphaFoldDB" id="A0A0N0NSD7"/>
<dbReference type="CDD" id="cd08267">
    <property type="entry name" value="MDR1"/>
    <property type="match status" value="1"/>
</dbReference>
<dbReference type="SUPFAM" id="SSF51735">
    <property type="entry name" value="NAD(P)-binding Rossmann-fold domains"/>
    <property type="match status" value="1"/>
</dbReference>
<proteinExistence type="predicted"/>
<protein>
    <submittedName>
        <fullName evidence="2">Reticulon-4-interacting protein 1, mitochondrial</fullName>
    </submittedName>
</protein>
<evidence type="ECO:0000259" key="1">
    <source>
        <dbReference type="SMART" id="SM00829"/>
    </source>
</evidence>
<dbReference type="Pfam" id="PF13602">
    <property type="entry name" value="ADH_zinc_N_2"/>
    <property type="match status" value="1"/>
</dbReference>
<dbReference type="EMBL" id="LFJN01000001">
    <property type="protein sequence ID" value="KPI45889.1"/>
    <property type="molecule type" value="Genomic_DNA"/>
</dbReference>
<dbReference type="SUPFAM" id="SSF50129">
    <property type="entry name" value="GroES-like"/>
    <property type="match status" value="1"/>
</dbReference>
<dbReference type="PANTHER" id="PTHR11695">
    <property type="entry name" value="ALCOHOL DEHYDROGENASE RELATED"/>
    <property type="match status" value="1"/>
</dbReference>
<sequence>MANSKVRSWIYTKAGYPQTLHLGETELPAAPASGHILVEVKATALNPVDIQLMNVPLNSLPGLNAPKIPSRDFSGIVLAAASDSGYAKGDEVMGISMDFKTTGFLTQVASVDVKTSCIIPKPEHMDWKQAASLPLVWLTARTSIEKAVPYMKAATASDNRIVVLGGSSSTGLYTVRIAHERGWRVLSSCSGRNVEFVKGLGADEVVDYTTSPTAVVDAVRRFQPNAIIDCVGGTDCIGLAPQYVTIVGDKTSRATIGGSALYYTHPKMYLRWLFGYLGLGNSYECIILDAKKEYLEECAKLKGDDEIIIDSTFDFGRAKEAFERMDTGRARGKVVVELHG</sequence>
<name>A0A0N0NSD7_9EURO</name>
<dbReference type="STRING" id="1664694.A0A0N0NSD7"/>
<feature type="domain" description="Enoyl reductase (ER)" evidence="1">
    <location>
        <begin position="15"/>
        <end position="336"/>
    </location>
</feature>
<dbReference type="InterPro" id="IPR020843">
    <property type="entry name" value="ER"/>
</dbReference>
<keyword evidence="3" id="KW-1185">Reference proteome</keyword>
<dbReference type="OrthoDB" id="201656at2759"/>
<evidence type="ECO:0000313" key="3">
    <source>
        <dbReference type="Proteomes" id="UP000038010"/>
    </source>
</evidence>
<dbReference type="InterPro" id="IPR036291">
    <property type="entry name" value="NAD(P)-bd_dom_sf"/>
</dbReference>
<comment type="caution">
    <text evidence="2">The sequence shown here is derived from an EMBL/GenBank/DDBJ whole genome shotgun (WGS) entry which is preliminary data.</text>
</comment>
<accession>A0A0N0NSD7</accession>
<dbReference type="GeneID" id="28736597"/>
<dbReference type="Gene3D" id="3.40.50.720">
    <property type="entry name" value="NAD(P)-binding Rossmann-like Domain"/>
    <property type="match status" value="1"/>
</dbReference>